<gene>
    <name evidence="16" type="primary">mutY</name>
    <name evidence="16" type="ORF">DF183_11345</name>
</gene>
<evidence type="ECO:0000256" key="3">
    <source>
        <dbReference type="ARBA" id="ARBA00008343"/>
    </source>
</evidence>
<keyword evidence="9" id="KW-0378">Hydrolase</keyword>
<dbReference type="FunFam" id="1.10.340.30:FF:000002">
    <property type="entry name" value="Adenine DNA glycosylase"/>
    <property type="match status" value="1"/>
</dbReference>
<evidence type="ECO:0000256" key="2">
    <source>
        <dbReference type="ARBA" id="ARBA00002933"/>
    </source>
</evidence>
<evidence type="ECO:0000256" key="11">
    <source>
        <dbReference type="ARBA" id="ARBA00023014"/>
    </source>
</evidence>
<evidence type="ECO:0000313" key="17">
    <source>
        <dbReference type="Proteomes" id="UP000245216"/>
    </source>
</evidence>
<keyword evidence="7" id="KW-0479">Metal-binding</keyword>
<evidence type="ECO:0000256" key="1">
    <source>
        <dbReference type="ARBA" id="ARBA00000843"/>
    </source>
</evidence>
<evidence type="ECO:0000256" key="6">
    <source>
        <dbReference type="ARBA" id="ARBA00022485"/>
    </source>
</evidence>
<dbReference type="Gene3D" id="3.90.79.10">
    <property type="entry name" value="Nucleoside Triphosphate Pyrophosphohydrolase"/>
    <property type="match status" value="1"/>
</dbReference>
<sequence length="363" mass="41062">MSLPEPRPQDLAEKVVAWQKTSGRHHLPWQNTQDPYRVWLSEIMLQQTQVATVLGYYERFLERFPTVKALATAEQDEVMPYWAGLGYYARARNLHRCAREVMEKWDGRFPDNATDLATLPGIGRSTACAIAAFCFGERSPIMDGNVKRVFTRYFGIYGPTQKKAVENTLWAKADEVVELAPASLDMAAYTQGLMDLGSQCCTRSKPTCSLCPLQSDCYAHTHQVQSELPSPKERIRQDERYAHVLILELNGQVLLEQRPDKGIWGGLLTLPQFDDAISLQTAALHWSDEEAIALASFQHVFSHFKLHITPWLLQVDKSLLAEPVAGQQWQDHDALEQTALPAPIRKLLLGLYQSKESEQLLLS</sequence>
<evidence type="ECO:0000256" key="12">
    <source>
        <dbReference type="ARBA" id="ARBA00023204"/>
    </source>
</evidence>
<dbReference type="EC" id="3.2.2.31" evidence="4 14"/>
<dbReference type="GO" id="GO:0051539">
    <property type="term" value="F:4 iron, 4 sulfur cluster binding"/>
    <property type="evidence" value="ECO:0007669"/>
    <property type="project" value="UniProtKB-UniRule"/>
</dbReference>
<keyword evidence="8 14" id="KW-0227">DNA damage</keyword>
<evidence type="ECO:0000256" key="7">
    <source>
        <dbReference type="ARBA" id="ARBA00022723"/>
    </source>
</evidence>
<dbReference type="GO" id="GO:0032357">
    <property type="term" value="F:oxidized purine DNA binding"/>
    <property type="evidence" value="ECO:0007669"/>
    <property type="project" value="TreeGrafter"/>
</dbReference>
<protein>
    <recommendedName>
        <fullName evidence="5 14">Adenine DNA glycosylase</fullName>
        <ecNumber evidence="4 14">3.2.2.31</ecNumber>
    </recommendedName>
</protein>
<dbReference type="GO" id="GO:0006298">
    <property type="term" value="P:mismatch repair"/>
    <property type="evidence" value="ECO:0007669"/>
    <property type="project" value="TreeGrafter"/>
</dbReference>
<dbReference type="Pfam" id="PF00730">
    <property type="entry name" value="HhH-GPD"/>
    <property type="match status" value="1"/>
</dbReference>
<dbReference type="AlphaFoldDB" id="A0A2U2BJR5"/>
<dbReference type="NCBIfam" id="TIGR01084">
    <property type="entry name" value="mutY"/>
    <property type="match status" value="1"/>
</dbReference>
<comment type="caution">
    <text evidence="16">The sequence shown here is derived from an EMBL/GenBank/DDBJ whole genome shotgun (WGS) entry which is preliminary data.</text>
</comment>
<dbReference type="Proteomes" id="UP000245216">
    <property type="component" value="Unassembled WGS sequence"/>
</dbReference>
<evidence type="ECO:0000256" key="14">
    <source>
        <dbReference type="RuleBase" id="RU365096"/>
    </source>
</evidence>
<evidence type="ECO:0000313" key="16">
    <source>
        <dbReference type="EMBL" id="PWE14229.1"/>
    </source>
</evidence>
<dbReference type="CDD" id="cd03431">
    <property type="entry name" value="NUDIX_DNA_Glycosylase_C-MutY"/>
    <property type="match status" value="1"/>
</dbReference>
<dbReference type="InterPro" id="IPR011257">
    <property type="entry name" value="DNA_glycosylase"/>
</dbReference>
<evidence type="ECO:0000256" key="5">
    <source>
        <dbReference type="ARBA" id="ARBA00022023"/>
    </source>
</evidence>
<dbReference type="InterPro" id="IPR003265">
    <property type="entry name" value="HhH-GPD_domain"/>
</dbReference>
<dbReference type="SUPFAM" id="SSF48150">
    <property type="entry name" value="DNA-glycosylase"/>
    <property type="match status" value="1"/>
</dbReference>
<proteinExistence type="inferred from homology"/>
<keyword evidence="10 14" id="KW-0408">Iron</keyword>
<evidence type="ECO:0000256" key="9">
    <source>
        <dbReference type="ARBA" id="ARBA00022801"/>
    </source>
</evidence>
<reference evidence="16 17" key="1">
    <citation type="submission" date="2018-05" db="EMBL/GenBank/DDBJ databases">
        <title>Genome Sequence of an Efficient Indole-Degrading Bacterium, Alcaligenes sp.YBY.</title>
        <authorList>
            <person name="Yang B."/>
        </authorList>
    </citation>
    <scope>NUCLEOTIDE SEQUENCE [LARGE SCALE GENOMIC DNA]</scope>
    <source>
        <strain evidence="16 17">YBY</strain>
    </source>
</reference>
<keyword evidence="6" id="KW-0004">4Fe-4S</keyword>
<evidence type="ECO:0000259" key="15">
    <source>
        <dbReference type="SMART" id="SM00478"/>
    </source>
</evidence>
<evidence type="ECO:0000256" key="4">
    <source>
        <dbReference type="ARBA" id="ARBA00012045"/>
    </source>
</evidence>
<comment type="function">
    <text evidence="2">Adenine glycosylase active on G-A mispairs. MutY also corrects error-prone DNA synthesis past GO lesions which are due to the oxidatively damaged form of guanine: 7,8-dihydro-8-oxoguanine (8-oxo-dGTP).</text>
</comment>
<dbReference type="EMBL" id="QEXO01000003">
    <property type="protein sequence ID" value="PWE14229.1"/>
    <property type="molecule type" value="Genomic_DNA"/>
</dbReference>
<dbReference type="GO" id="GO:0034039">
    <property type="term" value="F:8-oxo-7,8-dihydroguanine DNA N-glycosylase activity"/>
    <property type="evidence" value="ECO:0007669"/>
    <property type="project" value="TreeGrafter"/>
</dbReference>
<organism evidence="16 17">
    <name type="scientific">Alcaligenes faecalis</name>
    <dbReference type="NCBI Taxonomy" id="511"/>
    <lineage>
        <taxon>Bacteria</taxon>
        <taxon>Pseudomonadati</taxon>
        <taxon>Pseudomonadota</taxon>
        <taxon>Betaproteobacteria</taxon>
        <taxon>Burkholderiales</taxon>
        <taxon>Alcaligenaceae</taxon>
        <taxon>Alcaligenes</taxon>
    </lineage>
</organism>
<dbReference type="Gene3D" id="1.10.340.30">
    <property type="entry name" value="Hypothetical protein, domain 2"/>
    <property type="match status" value="1"/>
</dbReference>
<keyword evidence="13 14" id="KW-0326">Glycosidase</keyword>
<dbReference type="CDD" id="cd00056">
    <property type="entry name" value="ENDO3c"/>
    <property type="match status" value="1"/>
</dbReference>
<dbReference type="InterPro" id="IPR015797">
    <property type="entry name" value="NUDIX_hydrolase-like_dom_sf"/>
</dbReference>
<keyword evidence="12" id="KW-0234">DNA repair</keyword>
<dbReference type="PANTHER" id="PTHR42944:SF1">
    <property type="entry name" value="ADENINE DNA GLYCOSYLASE"/>
    <property type="match status" value="1"/>
</dbReference>
<feature type="domain" description="HhH-GPD" evidence="15">
    <location>
        <begin position="44"/>
        <end position="199"/>
    </location>
</feature>
<dbReference type="Pfam" id="PF14815">
    <property type="entry name" value="NUDIX_4"/>
    <property type="match status" value="1"/>
</dbReference>
<dbReference type="GO" id="GO:0006284">
    <property type="term" value="P:base-excision repair"/>
    <property type="evidence" value="ECO:0007669"/>
    <property type="project" value="UniProtKB-UniRule"/>
</dbReference>
<dbReference type="InterPro" id="IPR044298">
    <property type="entry name" value="MIG/MutY"/>
</dbReference>
<dbReference type="GO" id="GO:0035485">
    <property type="term" value="F:adenine/guanine mispair binding"/>
    <property type="evidence" value="ECO:0007669"/>
    <property type="project" value="TreeGrafter"/>
</dbReference>
<evidence type="ECO:0000256" key="8">
    <source>
        <dbReference type="ARBA" id="ARBA00022763"/>
    </source>
</evidence>
<name>A0A2U2BJR5_ALCFA</name>
<accession>A0A2U2BJR5</accession>
<keyword evidence="11" id="KW-0411">Iron-sulfur</keyword>
<dbReference type="SUPFAM" id="SSF55811">
    <property type="entry name" value="Nudix"/>
    <property type="match status" value="1"/>
</dbReference>
<reference evidence="16 17" key="2">
    <citation type="submission" date="2018-05" db="EMBL/GenBank/DDBJ databases">
        <authorList>
            <person name="Lanie J.A."/>
            <person name="Ng W.-L."/>
            <person name="Kazmierczak K.M."/>
            <person name="Andrzejewski T.M."/>
            <person name="Davidsen T.M."/>
            <person name="Wayne K.J."/>
            <person name="Tettelin H."/>
            <person name="Glass J.I."/>
            <person name="Rusch D."/>
            <person name="Podicherti R."/>
            <person name="Tsui H.-C.T."/>
            <person name="Winkler M.E."/>
        </authorList>
    </citation>
    <scope>NUCLEOTIDE SEQUENCE [LARGE SCALE GENOMIC DNA]</scope>
    <source>
        <strain evidence="16 17">YBY</strain>
    </source>
</reference>
<evidence type="ECO:0000256" key="10">
    <source>
        <dbReference type="ARBA" id="ARBA00023004"/>
    </source>
</evidence>
<dbReference type="Gene3D" id="1.10.1670.10">
    <property type="entry name" value="Helix-hairpin-Helix base-excision DNA repair enzymes (C-terminal)"/>
    <property type="match status" value="1"/>
</dbReference>
<dbReference type="PANTHER" id="PTHR42944">
    <property type="entry name" value="ADENINE DNA GLYCOSYLASE"/>
    <property type="match status" value="1"/>
</dbReference>
<comment type="cofactor">
    <cofactor evidence="14">
        <name>[4Fe-4S] cluster</name>
        <dbReference type="ChEBI" id="CHEBI:49883"/>
    </cofactor>
    <text evidence="14">Binds 1 [4Fe-4S] cluster.</text>
</comment>
<dbReference type="InterPro" id="IPR029119">
    <property type="entry name" value="MutY_C"/>
</dbReference>
<dbReference type="GO" id="GO:0000701">
    <property type="term" value="F:purine-specific mismatch base pair DNA N-glycosylase activity"/>
    <property type="evidence" value="ECO:0007669"/>
    <property type="project" value="UniProtKB-EC"/>
</dbReference>
<dbReference type="SMART" id="SM00478">
    <property type="entry name" value="ENDO3c"/>
    <property type="match status" value="1"/>
</dbReference>
<dbReference type="RefSeq" id="WP_063691500.1">
    <property type="nucleotide sequence ID" value="NZ_CAXOKM010000012.1"/>
</dbReference>
<dbReference type="InterPro" id="IPR005760">
    <property type="entry name" value="A/G_AdeGlyc_MutY"/>
</dbReference>
<comment type="similarity">
    <text evidence="3 14">Belongs to the Nth/MutY family.</text>
</comment>
<dbReference type="GO" id="GO:0046872">
    <property type="term" value="F:metal ion binding"/>
    <property type="evidence" value="ECO:0007669"/>
    <property type="project" value="UniProtKB-UniRule"/>
</dbReference>
<dbReference type="InterPro" id="IPR023170">
    <property type="entry name" value="HhH_base_excis_C"/>
</dbReference>
<evidence type="ECO:0000256" key="13">
    <source>
        <dbReference type="ARBA" id="ARBA00023295"/>
    </source>
</evidence>
<dbReference type="STRING" id="511.UZ73_13565"/>
<comment type="catalytic activity">
    <reaction evidence="1 14">
        <text>Hydrolyzes free adenine bases from 7,8-dihydro-8-oxoguanine:adenine mismatched double-stranded DNA, leaving an apurinic site.</text>
        <dbReference type="EC" id="3.2.2.31"/>
    </reaction>
</comment>